<keyword evidence="2" id="KW-0812">Transmembrane</keyword>
<proteinExistence type="predicted"/>
<evidence type="ECO:0000313" key="3">
    <source>
        <dbReference type="EMBL" id="SDP49130.1"/>
    </source>
</evidence>
<evidence type="ECO:0000256" key="1">
    <source>
        <dbReference type="ARBA" id="ARBA00022729"/>
    </source>
</evidence>
<evidence type="ECO:0000313" key="4">
    <source>
        <dbReference type="Proteomes" id="UP000199073"/>
    </source>
</evidence>
<dbReference type="EMBL" id="FNJI01000022">
    <property type="protein sequence ID" value="SDP49130.1"/>
    <property type="molecule type" value="Genomic_DNA"/>
</dbReference>
<dbReference type="InterPro" id="IPR004564">
    <property type="entry name" value="OM_lipoprot_carrier_LolA-like"/>
</dbReference>
<accession>A0A1H0T5V8</accession>
<reference evidence="3 4" key="1">
    <citation type="submission" date="2016-10" db="EMBL/GenBank/DDBJ databases">
        <authorList>
            <person name="de Groot N.N."/>
        </authorList>
    </citation>
    <scope>NUCLEOTIDE SEQUENCE [LARGE SCALE GENOMIC DNA]</scope>
    <source>
        <strain evidence="3 4">DSM 12130</strain>
    </source>
</reference>
<dbReference type="OrthoDB" id="1027451at2"/>
<dbReference type="AlphaFoldDB" id="A0A1H0T5V8"/>
<name>A0A1H0T5V8_9BACT</name>
<dbReference type="PANTHER" id="PTHR35869:SF1">
    <property type="entry name" value="OUTER-MEMBRANE LIPOPROTEIN CARRIER PROTEIN"/>
    <property type="match status" value="1"/>
</dbReference>
<dbReference type="Proteomes" id="UP000199073">
    <property type="component" value="Unassembled WGS sequence"/>
</dbReference>
<dbReference type="Pfam" id="PF03548">
    <property type="entry name" value="LolA"/>
    <property type="match status" value="1"/>
</dbReference>
<keyword evidence="4" id="KW-1185">Reference proteome</keyword>
<dbReference type="PANTHER" id="PTHR35869">
    <property type="entry name" value="OUTER-MEMBRANE LIPOPROTEIN CARRIER PROTEIN"/>
    <property type="match status" value="1"/>
</dbReference>
<organism evidence="3 4">
    <name type="scientific">Desulforhopalus singaporensis</name>
    <dbReference type="NCBI Taxonomy" id="91360"/>
    <lineage>
        <taxon>Bacteria</taxon>
        <taxon>Pseudomonadati</taxon>
        <taxon>Thermodesulfobacteriota</taxon>
        <taxon>Desulfobulbia</taxon>
        <taxon>Desulfobulbales</taxon>
        <taxon>Desulfocapsaceae</taxon>
        <taxon>Desulforhopalus</taxon>
    </lineage>
</organism>
<dbReference type="CDD" id="cd16325">
    <property type="entry name" value="LolA"/>
    <property type="match status" value="1"/>
</dbReference>
<protein>
    <submittedName>
        <fullName evidence="3">Outer membrane lipoprotein-sorting protein</fullName>
    </submittedName>
</protein>
<dbReference type="InterPro" id="IPR029046">
    <property type="entry name" value="LolA/LolB/LppX"/>
</dbReference>
<keyword evidence="3" id="KW-0449">Lipoprotein</keyword>
<dbReference type="Gene3D" id="2.50.20.10">
    <property type="entry name" value="Lipoprotein localisation LolA/LolB/LppX"/>
    <property type="match status" value="1"/>
</dbReference>
<keyword evidence="2" id="KW-0472">Membrane</keyword>
<dbReference type="STRING" id="91360.SAMN05660330_02932"/>
<feature type="transmembrane region" description="Helical" evidence="2">
    <location>
        <begin position="23"/>
        <end position="41"/>
    </location>
</feature>
<sequence>MGGLLLKAISRCGKIRAEKMRRVIYCITLVILGFVFPAIAAQRADLDAFLAGLRQHSAEVVSLAGPFTQEKRLAMFDRPVVFTGKLAMARPNRLRWEFIDPVLSVLIFDGETGMRCSDRGDPVVFDMTKDPVMRAVGGQLQLWISGDFAAMEDRYALRLEKPATLVVTPVSEKEKEYIASVVITFAQPSMQPAEVTINEAGGDTTRIVFGEPMVNGALADELFRSCWIDD</sequence>
<dbReference type="SUPFAM" id="SSF89392">
    <property type="entry name" value="Prokaryotic lipoproteins and lipoprotein localization factors"/>
    <property type="match status" value="1"/>
</dbReference>
<evidence type="ECO:0000256" key="2">
    <source>
        <dbReference type="SAM" id="Phobius"/>
    </source>
</evidence>
<gene>
    <name evidence="3" type="ORF">SAMN05660330_02932</name>
</gene>
<keyword evidence="1" id="KW-0732">Signal</keyword>
<keyword evidence="2" id="KW-1133">Transmembrane helix</keyword>